<dbReference type="Gene3D" id="3.40.50.150">
    <property type="entry name" value="Vaccinia Virus protein VP39"/>
    <property type="match status" value="1"/>
</dbReference>
<dbReference type="RefSeq" id="WP_380869693.1">
    <property type="nucleotide sequence ID" value="NZ_JBHUMA010000006.1"/>
</dbReference>
<dbReference type="CDD" id="cd02440">
    <property type="entry name" value="AdoMet_MTases"/>
    <property type="match status" value="1"/>
</dbReference>
<protein>
    <submittedName>
        <fullName evidence="6">23S rRNA (Adenine(1618)-N(6))-methyltransferase RlmF</fullName>
        <ecNumber evidence="6">2.1.1.181</ecNumber>
    </submittedName>
</protein>
<keyword evidence="3 6" id="KW-0489">Methyltransferase</keyword>
<evidence type="ECO:0000256" key="1">
    <source>
        <dbReference type="ARBA" id="ARBA00022490"/>
    </source>
</evidence>
<keyword evidence="1" id="KW-0963">Cytoplasm</keyword>
<proteinExistence type="predicted"/>
<dbReference type="PIRSF" id="PIRSF029038">
    <property type="entry name" value="Mtase_YbiN_prd"/>
    <property type="match status" value="1"/>
</dbReference>
<evidence type="ECO:0000256" key="2">
    <source>
        <dbReference type="ARBA" id="ARBA00022552"/>
    </source>
</evidence>
<dbReference type="PANTHER" id="PTHR13393:SF0">
    <property type="entry name" value="RNA N6-ADENOSINE-METHYLTRANSFERASE METTL16"/>
    <property type="match status" value="1"/>
</dbReference>
<dbReference type="InterPro" id="IPR002052">
    <property type="entry name" value="DNA_methylase_N6_adenine_CS"/>
</dbReference>
<evidence type="ECO:0000313" key="6">
    <source>
        <dbReference type="EMBL" id="MFD2599567.1"/>
    </source>
</evidence>
<dbReference type="InterPro" id="IPR010286">
    <property type="entry name" value="METTL16/RlmF"/>
</dbReference>
<keyword evidence="5" id="KW-0949">S-adenosyl-L-methionine</keyword>
<keyword evidence="2" id="KW-0698">rRNA processing</keyword>
<dbReference type="EC" id="2.1.1.181" evidence="6"/>
<dbReference type="PANTHER" id="PTHR13393">
    <property type="entry name" value="SAM-DEPENDENT METHYLTRANSFERASE"/>
    <property type="match status" value="1"/>
</dbReference>
<dbReference type="Pfam" id="PF05971">
    <property type="entry name" value="Methyltransf_10"/>
    <property type="match status" value="1"/>
</dbReference>
<reference evidence="7" key="1">
    <citation type="journal article" date="2019" name="Int. J. Syst. Evol. Microbiol.">
        <title>The Global Catalogue of Microorganisms (GCM) 10K type strain sequencing project: providing services to taxonomists for standard genome sequencing and annotation.</title>
        <authorList>
            <consortium name="The Broad Institute Genomics Platform"/>
            <consortium name="The Broad Institute Genome Sequencing Center for Infectious Disease"/>
            <person name="Wu L."/>
            <person name="Ma J."/>
        </authorList>
    </citation>
    <scope>NUCLEOTIDE SEQUENCE [LARGE SCALE GENOMIC DNA]</scope>
    <source>
        <strain evidence="7">KCTC 42248</strain>
    </source>
</reference>
<comment type="caution">
    <text evidence="6">The sequence shown here is derived from an EMBL/GenBank/DDBJ whole genome shotgun (WGS) entry which is preliminary data.</text>
</comment>
<dbReference type="Proteomes" id="UP001597393">
    <property type="component" value="Unassembled WGS sequence"/>
</dbReference>
<evidence type="ECO:0000313" key="7">
    <source>
        <dbReference type="Proteomes" id="UP001597393"/>
    </source>
</evidence>
<name>A0ABW5NMV3_9SPHI</name>
<evidence type="ECO:0000256" key="5">
    <source>
        <dbReference type="ARBA" id="ARBA00022691"/>
    </source>
</evidence>
<keyword evidence="4 6" id="KW-0808">Transferase</keyword>
<organism evidence="6 7">
    <name type="scientific">Sphingobacterium corticis</name>
    <dbReference type="NCBI Taxonomy" id="1812823"/>
    <lineage>
        <taxon>Bacteria</taxon>
        <taxon>Pseudomonadati</taxon>
        <taxon>Bacteroidota</taxon>
        <taxon>Sphingobacteriia</taxon>
        <taxon>Sphingobacteriales</taxon>
        <taxon>Sphingobacteriaceae</taxon>
        <taxon>Sphingobacterium</taxon>
    </lineage>
</organism>
<dbReference type="GO" id="GO:0052907">
    <property type="term" value="F:23S rRNA (adenine(1618)-N(6))-methyltransferase activity"/>
    <property type="evidence" value="ECO:0007669"/>
    <property type="project" value="UniProtKB-EC"/>
</dbReference>
<evidence type="ECO:0000256" key="3">
    <source>
        <dbReference type="ARBA" id="ARBA00022603"/>
    </source>
</evidence>
<dbReference type="SUPFAM" id="SSF53335">
    <property type="entry name" value="S-adenosyl-L-methionine-dependent methyltransferases"/>
    <property type="match status" value="1"/>
</dbReference>
<keyword evidence="7" id="KW-1185">Reference proteome</keyword>
<dbReference type="InterPro" id="IPR016909">
    <property type="entry name" value="rRNA_lsu_MeTfrase_F"/>
</dbReference>
<dbReference type="EMBL" id="JBHUMA010000006">
    <property type="protein sequence ID" value="MFD2599567.1"/>
    <property type="molecule type" value="Genomic_DNA"/>
</dbReference>
<dbReference type="NCBIfam" id="NF008725">
    <property type="entry name" value="PRK11727.1"/>
    <property type="match status" value="1"/>
</dbReference>
<dbReference type="InterPro" id="IPR029063">
    <property type="entry name" value="SAM-dependent_MTases_sf"/>
</dbReference>
<dbReference type="PROSITE" id="PS00092">
    <property type="entry name" value="N6_MTASE"/>
    <property type="match status" value="1"/>
</dbReference>
<accession>A0ABW5NMV3</accession>
<evidence type="ECO:0000256" key="4">
    <source>
        <dbReference type="ARBA" id="ARBA00022679"/>
    </source>
</evidence>
<sequence>MANSAPKLHPDNRNVKGYHFAKLIKAEPELKAFTVTTQKGTESIDFKNPQAVFTLNKAILNAEYGVKNWKLLANSLCPPIPGRADYIHYVHDLLQSENKPLHVLDVGTGSSLIYPLIGASLYPWTFVATDTNEQSLDNAYEVLDSNPDLKARIKLRLQRQSENILEGIIRPNDQFDLIICNPPFYSSREQHWKTVVSKHEKLHKGKDLPVQNFGGLANELWCKGGEKAFITQMIYDSLRYKGQLLWCTALVADKAHLKPLIAVLEYHKVPQIEIVEMQQGQKSTRILAWRVR</sequence>
<gene>
    <name evidence="6" type="primary">rlmF</name>
    <name evidence="6" type="ORF">ACFSQ3_11435</name>
</gene>